<feature type="transmembrane region" description="Helical" evidence="6">
    <location>
        <begin position="258"/>
        <end position="276"/>
    </location>
</feature>
<evidence type="ECO:0000256" key="1">
    <source>
        <dbReference type="ARBA" id="ARBA00004651"/>
    </source>
</evidence>
<dbReference type="NCBIfam" id="TIGR00360">
    <property type="entry name" value="ComEC_N-term"/>
    <property type="match status" value="1"/>
</dbReference>
<dbReference type="SMART" id="SM00849">
    <property type="entry name" value="Lactamase_B"/>
    <property type="match status" value="1"/>
</dbReference>
<proteinExistence type="predicted"/>
<keyword evidence="3 6" id="KW-0812">Transmembrane</keyword>
<dbReference type="CDD" id="cd07731">
    <property type="entry name" value="ComA-like_MBL-fold"/>
    <property type="match status" value="1"/>
</dbReference>
<organism evidence="8 9">
    <name type="scientific">Herbidospora galbida</name>
    <dbReference type="NCBI Taxonomy" id="2575442"/>
    <lineage>
        <taxon>Bacteria</taxon>
        <taxon>Bacillati</taxon>
        <taxon>Actinomycetota</taxon>
        <taxon>Actinomycetes</taxon>
        <taxon>Streptosporangiales</taxon>
        <taxon>Streptosporangiaceae</taxon>
        <taxon>Herbidospora</taxon>
    </lineage>
</organism>
<dbReference type="EMBL" id="SZQA01000008">
    <property type="protein sequence ID" value="TKK89152.1"/>
    <property type="molecule type" value="Genomic_DNA"/>
</dbReference>
<dbReference type="InterPro" id="IPR035681">
    <property type="entry name" value="ComA-like_MBL"/>
</dbReference>
<evidence type="ECO:0000313" key="9">
    <source>
        <dbReference type="Proteomes" id="UP000308705"/>
    </source>
</evidence>
<feature type="transmembrane region" description="Helical" evidence="6">
    <location>
        <begin position="305"/>
        <end position="322"/>
    </location>
</feature>
<dbReference type="InterPro" id="IPR004477">
    <property type="entry name" value="ComEC_N"/>
</dbReference>
<dbReference type="InterPro" id="IPR052159">
    <property type="entry name" value="Competence_DNA_uptake"/>
</dbReference>
<sequence>MLTPPANVWQGHSVELVVPAIAACLAALLLIGLPAWASFVAAGIFALIAVSRKRILVAVAIAGCAVSIVVGVKVHAVTSGPLTDMAKKNATVTAELVIAADPRVKGDLVFVEARIVAVDRLKLDAPVLVFARGDTWRTLLPSHHVKVSGRLGIAEPGELLAAVFMARGAPAILTPPSNPHDIAGAVRAGLREASSVLGPAERGLLPGLVVGDVTNLGEDVKADFKTAGLSHLTAVSGANLAIIGTAVLLLARAVGFTLVWRAVLVVAAMVAFAFVARFSPSVLRALVMGTIAALALGAGRQKDGVSALSVAVLLLLLFNPGLAREYGFALSVSATAGIILLAPYWRDRMATRMPLWCAEAIAVPAAAQVAVTPILVLMSGEIGLVAIPANLFAGPAVAPATIIGFVAAITAPISMDLAQLVTRPAGLAVGWIVLVADRAADVPAATIGWPGGLVGVALLVPMGIALWHRGARRVSVAVAGGVLVATLVAGPVVSGWPPGGWLMVMCDVGQGDAIVLRAGDGTGIVVDTGPEPDLVDACLDRLGVDAVPLLVLTHPHADHTGGLTGVLRGRRVGAVVVSPKRVVSPELAARRIPEWVVTPGTTWRFGELILTVIAPAPDAPSKGAGEGSVLNNASVVLHAKWPGTSALLAGDLETEAESALVRTLPQADILKVPHHGSARQDPAFLAAARSRLALISVGAGNDYGHPAGSTLATLTMLGTRIHRTDVQGDIAVVTREGALAVVARGP</sequence>
<dbReference type="PANTHER" id="PTHR30619">
    <property type="entry name" value="DNA INTERNALIZATION/COMPETENCE PROTEIN COMEC/REC2"/>
    <property type="match status" value="1"/>
</dbReference>
<gene>
    <name evidence="8" type="ORF">FDA94_11195</name>
</gene>
<keyword evidence="5 6" id="KW-0472">Membrane</keyword>
<dbReference type="OrthoDB" id="7177610at2"/>
<feature type="transmembrane region" description="Helical" evidence="6">
    <location>
        <begin position="420"/>
        <end position="440"/>
    </location>
</feature>
<dbReference type="InterPro" id="IPR036866">
    <property type="entry name" value="RibonucZ/Hydroxyglut_hydro"/>
</dbReference>
<dbReference type="Proteomes" id="UP000308705">
    <property type="component" value="Unassembled WGS sequence"/>
</dbReference>
<evidence type="ECO:0000256" key="3">
    <source>
        <dbReference type="ARBA" id="ARBA00022692"/>
    </source>
</evidence>
<comment type="caution">
    <text evidence="8">The sequence shown here is derived from an EMBL/GenBank/DDBJ whole genome shotgun (WGS) entry which is preliminary data.</text>
</comment>
<dbReference type="Gene3D" id="3.60.15.10">
    <property type="entry name" value="Ribonuclease Z/Hydroxyacylglutathione hydrolase-like"/>
    <property type="match status" value="1"/>
</dbReference>
<accession>A0A4U3MKL4</accession>
<dbReference type="PANTHER" id="PTHR30619:SF1">
    <property type="entry name" value="RECOMBINATION PROTEIN 2"/>
    <property type="match status" value="1"/>
</dbReference>
<name>A0A4U3MKL4_9ACTN</name>
<comment type="subcellular location">
    <subcellularLocation>
        <location evidence="1">Cell membrane</location>
        <topology evidence="1">Multi-pass membrane protein</topology>
    </subcellularLocation>
</comment>
<evidence type="ECO:0000256" key="6">
    <source>
        <dbReference type="SAM" id="Phobius"/>
    </source>
</evidence>
<keyword evidence="9" id="KW-1185">Reference proteome</keyword>
<feature type="domain" description="Metallo-beta-lactamase" evidence="7">
    <location>
        <begin position="510"/>
        <end position="689"/>
    </location>
</feature>
<feature type="transmembrane region" description="Helical" evidence="6">
    <location>
        <begin position="229"/>
        <end position="251"/>
    </location>
</feature>
<dbReference type="Pfam" id="PF00753">
    <property type="entry name" value="Lactamase_B"/>
    <property type="match status" value="1"/>
</dbReference>
<dbReference type="AlphaFoldDB" id="A0A4U3MKL4"/>
<evidence type="ECO:0000256" key="4">
    <source>
        <dbReference type="ARBA" id="ARBA00022989"/>
    </source>
</evidence>
<reference evidence="8 9" key="1">
    <citation type="submission" date="2019-04" db="EMBL/GenBank/DDBJ databases">
        <title>Herbidospora sp. NEAU-GS14.nov., a novel actinomycete isolated from soil.</title>
        <authorList>
            <person name="Han L."/>
        </authorList>
    </citation>
    <scope>NUCLEOTIDE SEQUENCE [LARGE SCALE GENOMIC DNA]</scope>
    <source>
        <strain evidence="8 9">NEAU-GS14</strain>
    </source>
</reference>
<evidence type="ECO:0000256" key="2">
    <source>
        <dbReference type="ARBA" id="ARBA00022475"/>
    </source>
</evidence>
<feature type="transmembrane region" description="Helical" evidence="6">
    <location>
        <begin position="282"/>
        <end position="298"/>
    </location>
</feature>
<dbReference type="Pfam" id="PF03772">
    <property type="entry name" value="Competence"/>
    <property type="match status" value="1"/>
</dbReference>
<evidence type="ECO:0000256" key="5">
    <source>
        <dbReference type="ARBA" id="ARBA00023136"/>
    </source>
</evidence>
<dbReference type="InterPro" id="IPR001279">
    <property type="entry name" value="Metallo-B-lactamas"/>
</dbReference>
<dbReference type="GO" id="GO:0005886">
    <property type="term" value="C:plasma membrane"/>
    <property type="evidence" value="ECO:0007669"/>
    <property type="project" value="UniProtKB-SubCell"/>
</dbReference>
<feature type="transmembrane region" description="Helical" evidence="6">
    <location>
        <begin position="328"/>
        <end position="345"/>
    </location>
</feature>
<feature type="transmembrane region" description="Helical" evidence="6">
    <location>
        <begin position="446"/>
        <end position="467"/>
    </location>
</feature>
<evidence type="ECO:0000259" key="7">
    <source>
        <dbReference type="SMART" id="SM00849"/>
    </source>
</evidence>
<feature type="transmembrane region" description="Helical" evidence="6">
    <location>
        <begin position="20"/>
        <end position="48"/>
    </location>
</feature>
<evidence type="ECO:0000313" key="8">
    <source>
        <dbReference type="EMBL" id="TKK89152.1"/>
    </source>
</evidence>
<protein>
    <submittedName>
        <fullName evidence="8">DUF4131 domain-containing protein</fullName>
    </submittedName>
</protein>
<dbReference type="SUPFAM" id="SSF56281">
    <property type="entry name" value="Metallo-hydrolase/oxidoreductase"/>
    <property type="match status" value="1"/>
</dbReference>
<keyword evidence="4 6" id="KW-1133">Transmembrane helix</keyword>
<feature type="transmembrane region" description="Helical" evidence="6">
    <location>
        <begin position="391"/>
        <end position="413"/>
    </location>
</feature>
<feature type="transmembrane region" description="Helical" evidence="6">
    <location>
        <begin position="55"/>
        <end position="76"/>
    </location>
</feature>
<feature type="transmembrane region" description="Helical" evidence="6">
    <location>
        <begin position="357"/>
        <end position="379"/>
    </location>
</feature>
<keyword evidence="2" id="KW-1003">Cell membrane</keyword>
<feature type="transmembrane region" description="Helical" evidence="6">
    <location>
        <begin position="474"/>
        <end position="496"/>
    </location>
</feature>